<evidence type="ECO:0000256" key="3">
    <source>
        <dbReference type="ARBA" id="ARBA00023180"/>
    </source>
</evidence>
<dbReference type="Pfam" id="PF13927">
    <property type="entry name" value="Ig_3"/>
    <property type="match status" value="2"/>
</dbReference>
<reference evidence="7" key="1">
    <citation type="journal article" date="2013" name="Nat. Genet.">
        <title>The draft genomes of soft-shell turtle and green sea turtle yield insights into the development and evolution of the turtle-specific body plan.</title>
        <authorList>
            <person name="Wang Z."/>
            <person name="Pascual-Anaya J."/>
            <person name="Zadissa A."/>
            <person name="Li W."/>
            <person name="Niimura Y."/>
            <person name="Huang Z."/>
            <person name="Li C."/>
            <person name="White S."/>
            <person name="Xiong Z."/>
            <person name="Fang D."/>
            <person name="Wang B."/>
            <person name="Ming Y."/>
            <person name="Chen Y."/>
            <person name="Zheng Y."/>
            <person name="Kuraku S."/>
            <person name="Pignatelli M."/>
            <person name="Herrero J."/>
            <person name="Beal K."/>
            <person name="Nozawa M."/>
            <person name="Li Q."/>
            <person name="Wang J."/>
            <person name="Zhang H."/>
            <person name="Yu L."/>
            <person name="Shigenobu S."/>
            <person name="Wang J."/>
            <person name="Liu J."/>
            <person name="Flicek P."/>
            <person name="Searle S."/>
            <person name="Wang J."/>
            <person name="Kuratani S."/>
            <person name="Yin Y."/>
            <person name="Aken B."/>
            <person name="Zhang G."/>
            <person name="Irie N."/>
        </authorList>
    </citation>
    <scope>NUCLEOTIDE SEQUENCE [LARGE SCALE GENOMIC DNA]</scope>
</reference>
<dbReference type="PROSITE" id="PS50835">
    <property type="entry name" value="IG_LIKE"/>
    <property type="match status" value="2"/>
</dbReference>
<protein>
    <recommendedName>
        <fullName evidence="5">Ig-like domain-containing protein</fullName>
    </recommendedName>
</protein>
<dbReference type="Proteomes" id="UP000031443">
    <property type="component" value="Unassembled WGS sequence"/>
</dbReference>
<dbReference type="InterPro" id="IPR007110">
    <property type="entry name" value="Ig-like_dom"/>
</dbReference>
<evidence type="ECO:0000256" key="4">
    <source>
        <dbReference type="ARBA" id="ARBA00023319"/>
    </source>
</evidence>
<keyword evidence="4" id="KW-0393">Immunoglobulin domain</keyword>
<dbReference type="PANTHER" id="PTHR44337:SF20">
    <property type="entry name" value="CARCINOEMBRYONIC ANTIGEN-RELATED CELL ADHESION MOLECULE 5-RELATED"/>
    <property type="match status" value="1"/>
</dbReference>
<keyword evidence="3" id="KW-0325">Glycoprotein</keyword>
<evidence type="ECO:0000313" key="6">
    <source>
        <dbReference type="EMBL" id="EMP31995.1"/>
    </source>
</evidence>
<dbReference type="SUPFAM" id="SSF48726">
    <property type="entry name" value="Immunoglobulin"/>
    <property type="match status" value="3"/>
</dbReference>
<sequence>MGNEYSVGIVSACQSTGLAPTGDRVVGAVGCTVVFPGQDHIDTTGVVWWEYKQNENITELSVVLYYVESWKLDILPAYKDRIVFNMSNWSLGLKLQLADRGLYRLRREEEDKSGKWIQLEVIDPPEGPEVILDVCETQKEFGDLAVPKSVLDINKAQKESVAVHDIAKEKKFLGEVFEVCGKKLFPLTLNGPLLIVNSLSCEESVLVPNGRSLSNVYESTDLASERPSVDSFEKISDEIKIVREFKQPYKLNQLVGETMLLEDECLHVDSLIAWLISWCSVIAGPPGEKMIAAAGSCIMLPGLDQLQGVSLMQWKFSEQYLVIYHVNNSSFPDVVDQDRFLFQKSNGSLQICRLKVSDSGIYTLIINMKKQNERSIQLEVVEPVSQPELWSNLSLIGLSTELVCSTSVEKVAKYQWKKDGKPLPIESHYQLSQNNSVLLILNTTWSDKGSYSCNVSNEVNWHEVSLELPVQRHGIYSISMATTSAFELEYQTKFLCIPHMGEILALLKSMKVWGPGFNPKQLRESFKDLKKKFNNLKFNYTKKTEKARNLKVLKIQIQQVEVYAEKMQLLVCFLLMVLIWVHEIPAVNFTHVTEPLSQPELRSNSSLVGSTTEFVCGKVDSYQWKKDGKHLPEDSHFLLFQNDSMLRILNTTLSDNGVYTCEVSNQVS</sequence>
<dbReference type="InterPro" id="IPR003598">
    <property type="entry name" value="Ig_sub2"/>
</dbReference>
<dbReference type="SMART" id="SM00409">
    <property type="entry name" value="IG"/>
    <property type="match status" value="3"/>
</dbReference>
<dbReference type="AlphaFoldDB" id="M7B8X4"/>
<feature type="domain" description="Ig-like" evidence="5">
    <location>
        <begin position="585"/>
        <end position="668"/>
    </location>
</feature>
<evidence type="ECO:0000256" key="1">
    <source>
        <dbReference type="ARBA" id="ARBA00022729"/>
    </source>
</evidence>
<dbReference type="SMART" id="SM00408">
    <property type="entry name" value="IGc2"/>
    <property type="match status" value="2"/>
</dbReference>
<dbReference type="InterPro" id="IPR036179">
    <property type="entry name" value="Ig-like_dom_sf"/>
</dbReference>
<dbReference type="PANTHER" id="PTHR44337">
    <property type="entry name" value="CARCINOEMBRYONIC ANTIGEN-RELATED CELL ADHESION MOLECULE 8"/>
    <property type="match status" value="1"/>
</dbReference>
<dbReference type="EMBL" id="KB543129">
    <property type="protein sequence ID" value="EMP31995.1"/>
    <property type="molecule type" value="Genomic_DNA"/>
</dbReference>
<accession>M7B8X4</accession>
<dbReference type="InterPro" id="IPR052598">
    <property type="entry name" value="IgSF_CEA-related"/>
</dbReference>
<dbReference type="InterPro" id="IPR003599">
    <property type="entry name" value="Ig_sub"/>
</dbReference>
<proteinExistence type="predicted"/>
<evidence type="ECO:0000256" key="2">
    <source>
        <dbReference type="ARBA" id="ARBA00023157"/>
    </source>
</evidence>
<dbReference type="Gene3D" id="2.60.40.10">
    <property type="entry name" value="Immunoglobulins"/>
    <property type="match status" value="4"/>
</dbReference>
<name>M7B8X4_CHEMY</name>
<organism evidence="6 7">
    <name type="scientific">Chelonia mydas</name>
    <name type="common">Green sea-turtle</name>
    <name type="synonym">Chelonia agassizi</name>
    <dbReference type="NCBI Taxonomy" id="8469"/>
    <lineage>
        <taxon>Eukaryota</taxon>
        <taxon>Metazoa</taxon>
        <taxon>Chordata</taxon>
        <taxon>Craniata</taxon>
        <taxon>Vertebrata</taxon>
        <taxon>Euteleostomi</taxon>
        <taxon>Archelosauria</taxon>
        <taxon>Testudinata</taxon>
        <taxon>Testudines</taxon>
        <taxon>Cryptodira</taxon>
        <taxon>Durocryptodira</taxon>
        <taxon>Americhelydia</taxon>
        <taxon>Chelonioidea</taxon>
        <taxon>Cheloniidae</taxon>
        <taxon>Chelonia</taxon>
    </lineage>
</organism>
<keyword evidence="7" id="KW-1185">Reference proteome</keyword>
<keyword evidence="2" id="KW-1015">Disulfide bond</keyword>
<feature type="domain" description="Ig-like" evidence="5">
    <location>
        <begin position="387"/>
        <end position="465"/>
    </location>
</feature>
<evidence type="ECO:0000313" key="7">
    <source>
        <dbReference type="Proteomes" id="UP000031443"/>
    </source>
</evidence>
<dbReference type="CDD" id="cd00096">
    <property type="entry name" value="Ig"/>
    <property type="match status" value="1"/>
</dbReference>
<dbReference type="InterPro" id="IPR013783">
    <property type="entry name" value="Ig-like_fold"/>
</dbReference>
<evidence type="ECO:0000259" key="5">
    <source>
        <dbReference type="PROSITE" id="PS50835"/>
    </source>
</evidence>
<gene>
    <name evidence="6" type="ORF">UY3_10919</name>
</gene>
<keyword evidence="1" id="KW-0732">Signal</keyword>